<comment type="caution">
    <text evidence="10">The sequence shown here is derived from an EMBL/GenBank/DDBJ whole genome shotgun (WGS) entry which is preliminary data.</text>
</comment>
<accession>A0ABS4TFP6</accession>
<dbReference type="Pfam" id="PF07669">
    <property type="entry name" value="Eco57I"/>
    <property type="match status" value="1"/>
</dbReference>
<evidence type="ECO:0000259" key="9">
    <source>
        <dbReference type="Pfam" id="PF17728"/>
    </source>
</evidence>
<dbReference type="GO" id="GO:0009007">
    <property type="term" value="F:site-specific DNA-methyltransferase (adenine-specific) activity"/>
    <property type="evidence" value="ECO:0007669"/>
    <property type="project" value="UniProtKB-EC"/>
</dbReference>
<dbReference type="RefSeq" id="WP_209638272.1">
    <property type="nucleotide sequence ID" value="NZ_JAGINW010000001.1"/>
</dbReference>
<dbReference type="InterPro" id="IPR009528">
    <property type="entry name" value="Restrct_endonuc_II_BsuBI_C"/>
</dbReference>
<dbReference type="EC" id="2.1.1.72" evidence="2"/>
<feature type="domain" description="BsuBI/PstI restriction endonuclease" evidence="7">
    <location>
        <begin position="679"/>
        <end position="831"/>
    </location>
</feature>
<keyword evidence="3 10" id="KW-0489">Methyltransferase</keyword>
<dbReference type="Proteomes" id="UP001519332">
    <property type="component" value="Unassembled WGS sequence"/>
</dbReference>
<dbReference type="PRINTS" id="PR00507">
    <property type="entry name" value="N12N6MTFRASE"/>
</dbReference>
<keyword evidence="11" id="KW-1185">Reference proteome</keyword>
<proteinExistence type="inferred from homology"/>
<evidence type="ECO:0000259" key="8">
    <source>
        <dbReference type="Pfam" id="PF07669"/>
    </source>
</evidence>
<dbReference type="GO" id="GO:0032259">
    <property type="term" value="P:methylation"/>
    <property type="evidence" value="ECO:0007669"/>
    <property type="project" value="UniProtKB-KW"/>
</dbReference>
<dbReference type="InterPro" id="IPR050953">
    <property type="entry name" value="N4_N6_ade-DNA_methylase"/>
</dbReference>
<dbReference type="EMBL" id="JAGINW010000001">
    <property type="protein sequence ID" value="MBP2322661.1"/>
    <property type="molecule type" value="Genomic_DNA"/>
</dbReference>
<evidence type="ECO:0000313" key="10">
    <source>
        <dbReference type="EMBL" id="MBP2322661.1"/>
    </source>
</evidence>
<dbReference type="Pfam" id="PF06616">
    <property type="entry name" value="BsuBI_PstI_RE"/>
    <property type="match status" value="1"/>
</dbReference>
<organism evidence="10 11">
    <name type="scientific">Kibdelosporangium banguiense</name>
    <dbReference type="NCBI Taxonomy" id="1365924"/>
    <lineage>
        <taxon>Bacteria</taxon>
        <taxon>Bacillati</taxon>
        <taxon>Actinomycetota</taxon>
        <taxon>Actinomycetes</taxon>
        <taxon>Pseudonocardiales</taxon>
        <taxon>Pseudonocardiaceae</taxon>
        <taxon>Kibdelosporangium</taxon>
    </lineage>
</organism>
<evidence type="ECO:0000259" key="7">
    <source>
        <dbReference type="Pfam" id="PF06616"/>
    </source>
</evidence>
<feature type="domain" description="Type II methyltransferase M.TaqI-like" evidence="8">
    <location>
        <begin position="131"/>
        <end position="239"/>
    </location>
</feature>
<evidence type="ECO:0000256" key="1">
    <source>
        <dbReference type="ARBA" id="ARBA00006594"/>
    </source>
</evidence>
<name>A0ABS4TFP6_9PSEU</name>
<dbReference type="SUPFAM" id="SSF53335">
    <property type="entry name" value="S-adenosyl-L-methionine-dependent methyltransferases"/>
    <property type="match status" value="1"/>
</dbReference>
<evidence type="ECO:0000313" key="11">
    <source>
        <dbReference type="Proteomes" id="UP001519332"/>
    </source>
</evidence>
<sequence length="843" mass="93758">MTGSAGETSSIDDLLARTEERRLLAGTELAPATRRELGQFFTPREVAERIAAQPRLDQTSTLSVLDPGAGAGVLTAALVGRALRERPDLKIMATVVEVDPSLHEPLRATLEDCRVTAAAHNSQFEYEIVSTDFIPWATAFILGSLDGPDEQPNFDVVIQNPPYGKVARGSSVRKHLSLVGVEVPNLYAAFLALSTRLLAPQGQLVAITPRSFCNGAYFRPFRRDLLAKVGLDRVCVFNERGTLFADSAVLQETIVFSATNGRRPDKTAIVTTNGHADQGHERLVSYDELVKPDDPEMFLRIPTDVEDDKSNWLVSKLPATLPDLKLQVSTGRVVDFRATEYLRSQPENGAVPLIYPHHFRSGKVVWPSESTRKPNAIMDAPGSRKLLLPRGTYVLVKRLSAKEEPRRVVACVIGPEDIPTSMIGFENHLNVFHYANEGLDSDLAAGLAAWLNSENLELYFRQFSGHTQVNATDLRNMQYPARENLIALGQALTPEHWSDQDEMDKLVKLHVFGQLDDDPGGHGVTSPAEQTVADARTFLKALQFDAERHNERSALVLLALAQLHPGQPWDEATNPPLRTVEIMDFLRAHHGRDYKPNTRETIRRQTLHQFAAAGLVVQNPDQPDRPINSPKWCYQLTDPAIALIHKYKTKEFASALADYLEKLPGLLQQYTADRELMRIPLTLPGGKTLALSPGGQNPLIRDMIEKFCPAYTPGGEILYIGDAGNKWQHVEREAFTDLGVVFDEHGKMPDLVVFMPNKNWLVLLEAASSHGPVHVQRFSELKTLFAASTAELVFVSCFPSRAEMRKDLAQIAWETEVWCADSPNRIIHFDGKRYLEPENTPSK</sequence>
<evidence type="ECO:0000256" key="4">
    <source>
        <dbReference type="ARBA" id="ARBA00022679"/>
    </source>
</evidence>
<dbReference type="Gene3D" id="1.10.10.1820">
    <property type="entry name" value="BsuBI/PstI restriction endonuclease-like"/>
    <property type="match status" value="1"/>
</dbReference>
<comment type="catalytic activity">
    <reaction evidence="6">
        <text>a 2'-deoxyadenosine in DNA + S-adenosyl-L-methionine = an N(6)-methyl-2'-deoxyadenosine in DNA + S-adenosyl-L-homocysteine + H(+)</text>
        <dbReference type="Rhea" id="RHEA:15197"/>
        <dbReference type="Rhea" id="RHEA-COMP:12418"/>
        <dbReference type="Rhea" id="RHEA-COMP:12419"/>
        <dbReference type="ChEBI" id="CHEBI:15378"/>
        <dbReference type="ChEBI" id="CHEBI:57856"/>
        <dbReference type="ChEBI" id="CHEBI:59789"/>
        <dbReference type="ChEBI" id="CHEBI:90615"/>
        <dbReference type="ChEBI" id="CHEBI:90616"/>
        <dbReference type="EC" id="2.1.1.72"/>
    </reaction>
</comment>
<dbReference type="InterPro" id="IPR041963">
    <property type="entry name" value="BsuBI/PstI_C_sf"/>
</dbReference>
<dbReference type="InterPro" id="IPR011639">
    <property type="entry name" value="MethylTrfase_TaqI-like_dom"/>
</dbReference>
<dbReference type="Gene3D" id="3.40.50.150">
    <property type="entry name" value="Vaccinia Virus protein VP39"/>
    <property type="match status" value="1"/>
</dbReference>
<keyword evidence="4 10" id="KW-0808">Transferase</keyword>
<evidence type="ECO:0000256" key="6">
    <source>
        <dbReference type="ARBA" id="ARBA00047942"/>
    </source>
</evidence>
<dbReference type="Pfam" id="PF17728">
    <property type="entry name" value="BsuBI_PstI_RE_N"/>
    <property type="match status" value="1"/>
</dbReference>
<feature type="domain" description="BsuBI/PstI restriction endonuclease HTH" evidence="9">
    <location>
        <begin position="530"/>
        <end position="667"/>
    </location>
</feature>
<dbReference type="InterPro" id="IPR002052">
    <property type="entry name" value="DNA_methylase_N6_adenine_CS"/>
</dbReference>
<gene>
    <name evidence="10" type="ORF">JOF56_003046</name>
</gene>
<dbReference type="PANTHER" id="PTHR33841:SF5">
    <property type="entry name" value="DNA METHYLASE (MODIFICATION METHYLASE) (METHYLTRANSFERASE)-RELATED"/>
    <property type="match status" value="1"/>
</dbReference>
<evidence type="ECO:0000256" key="2">
    <source>
        <dbReference type="ARBA" id="ARBA00011900"/>
    </source>
</evidence>
<comment type="similarity">
    <text evidence="1">Belongs to the N(4)/N(6)-methyltransferase family.</text>
</comment>
<protein>
    <recommendedName>
        <fullName evidence="2">site-specific DNA-methyltransferase (adenine-specific)</fullName>
        <ecNumber evidence="2">2.1.1.72</ecNumber>
    </recommendedName>
</protein>
<evidence type="ECO:0000256" key="5">
    <source>
        <dbReference type="ARBA" id="ARBA00022691"/>
    </source>
</evidence>
<dbReference type="PROSITE" id="PS00092">
    <property type="entry name" value="N6_MTASE"/>
    <property type="match status" value="1"/>
</dbReference>
<reference evidence="10 11" key="1">
    <citation type="submission" date="2021-03" db="EMBL/GenBank/DDBJ databases">
        <title>Sequencing the genomes of 1000 actinobacteria strains.</title>
        <authorList>
            <person name="Klenk H.-P."/>
        </authorList>
    </citation>
    <scope>NUCLEOTIDE SEQUENCE [LARGE SCALE GENOMIC DNA]</scope>
    <source>
        <strain evidence="10 11">DSM 46670</strain>
    </source>
</reference>
<dbReference type="PANTHER" id="PTHR33841">
    <property type="entry name" value="DNA METHYLTRANSFERASE YEEA-RELATED"/>
    <property type="match status" value="1"/>
</dbReference>
<dbReference type="InterPro" id="IPR041962">
    <property type="entry name" value="BsuBI/PstI_N_sf"/>
</dbReference>
<dbReference type="Gene3D" id="3.40.1350.80">
    <property type="match status" value="1"/>
</dbReference>
<dbReference type="InterPro" id="IPR029063">
    <property type="entry name" value="SAM-dependent_MTases_sf"/>
</dbReference>
<evidence type="ECO:0000256" key="3">
    <source>
        <dbReference type="ARBA" id="ARBA00022603"/>
    </source>
</evidence>
<keyword evidence="5" id="KW-0949">S-adenosyl-L-methionine</keyword>
<dbReference type="InterPro" id="IPR041454">
    <property type="entry name" value="BsuBI/PstI_N"/>
</dbReference>